<organism evidence="1 2">
    <name type="scientific">Pedococcus cremeus</name>
    <dbReference type="NCBI Taxonomy" id="587636"/>
    <lineage>
        <taxon>Bacteria</taxon>
        <taxon>Bacillati</taxon>
        <taxon>Actinomycetota</taxon>
        <taxon>Actinomycetes</taxon>
        <taxon>Micrococcales</taxon>
        <taxon>Intrasporangiaceae</taxon>
        <taxon>Pedococcus</taxon>
    </lineage>
</organism>
<dbReference type="EMBL" id="FOHB01000008">
    <property type="protein sequence ID" value="SES45751.1"/>
    <property type="molecule type" value="Genomic_DNA"/>
</dbReference>
<name>A0A1H9XI97_9MICO</name>
<dbReference type="AlphaFoldDB" id="A0A1H9XI97"/>
<protein>
    <submittedName>
        <fullName evidence="1">Uncharacterized protein</fullName>
    </submittedName>
</protein>
<evidence type="ECO:0000313" key="2">
    <source>
        <dbReference type="Proteomes" id="UP000199019"/>
    </source>
</evidence>
<proteinExistence type="predicted"/>
<dbReference type="STRING" id="587636.SAMN05216199_3840"/>
<dbReference type="RefSeq" id="WP_091761742.1">
    <property type="nucleotide sequence ID" value="NZ_FOHB01000008.1"/>
</dbReference>
<keyword evidence="2" id="KW-1185">Reference proteome</keyword>
<sequence>MRLQEALAWGDSLGVDPADLPGALTGELRRLEDLRGELVAAQRRLGDVPDAEVSRSLWRATSALGAAEARVHDAAVAVRRSA</sequence>
<dbReference type="Proteomes" id="UP000199019">
    <property type="component" value="Unassembled WGS sequence"/>
</dbReference>
<accession>A0A1H9XI97</accession>
<reference evidence="2" key="1">
    <citation type="submission" date="2016-10" db="EMBL/GenBank/DDBJ databases">
        <authorList>
            <person name="Varghese N."/>
            <person name="Submissions S."/>
        </authorList>
    </citation>
    <scope>NUCLEOTIDE SEQUENCE [LARGE SCALE GENOMIC DNA]</scope>
    <source>
        <strain evidence="2">CGMCC 1.6963</strain>
    </source>
</reference>
<gene>
    <name evidence="1" type="ORF">SAMN05216199_3840</name>
</gene>
<evidence type="ECO:0000313" key="1">
    <source>
        <dbReference type="EMBL" id="SES45751.1"/>
    </source>
</evidence>